<name>A0A0F9HSM0_9ZZZZ</name>
<dbReference type="AlphaFoldDB" id="A0A0F9HSM0"/>
<evidence type="ECO:0000313" key="2">
    <source>
        <dbReference type="EMBL" id="KKM18042.1"/>
    </source>
</evidence>
<organism evidence="2">
    <name type="scientific">marine sediment metagenome</name>
    <dbReference type="NCBI Taxonomy" id="412755"/>
    <lineage>
        <taxon>unclassified sequences</taxon>
        <taxon>metagenomes</taxon>
        <taxon>ecological metagenomes</taxon>
    </lineage>
</organism>
<proteinExistence type="predicted"/>
<keyword evidence="1" id="KW-0812">Transmembrane</keyword>
<feature type="non-terminal residue" evidence="2">
    <location>
        <position position="38"/>
    </location>
</feature>
<dbReference type="EMBL" id="LAZR01014316">
    <property type="protein sequence ID" value="KKM18042.1"/>
    <property type="molecule type" value="Genomic_DNA"/>
</dbReference>
<comment type="caution">
    <text evidence="2">The sequence shown here is derived from an EMBL/GenBank/DDBJ whole genome shotgun (WGS) entry which is preliminary data.</text>
</comment>
<keyword evidence="1" id="KW-0472">Membrane</keyword>
<accession>A0A0F9HSM0</accession>
<evidence type="ECO:0000313" key="3">
    <source>
        <dbReference type="EMBL" id="KKN07789.1"/>
    </source>
</evidence>
<dbReference type="EMBL" id="LAZR01004526">
    <property type="protein sequence ID" value="KKN07789.1"/>
    <property type="molecule type" value="Genomic_DNA"/>
</dbReference>
<keyword evidence="1" id="KW-1133">Transmembrane helix</keyword>
<protein>
    <submittedName>
        <fullName evidence="2">Uncharacterized protein</fullName>
    </submittedName>
</protein>
<sequence length="38" mass="4251">MDKEHKLILLGILASGVIAPTISFLVAYIIKKIENRNK</sequence>
<gene>
    <name evidence="3" type="ORF">LCGC14_1063270</name>
    <name evidence="2" type="ORF">LCGC14_1669740</name>
</gene>
<reference evidence="2" key="1">
    <citation type="journal article" date="2015" name="Nature">
        <title>Complex archaea that bridge the gap between prokaryotes and eukaryotes.</title>
        <authorList>
            <person name="Spang A."/>
            <person name="Saw J.H."/>
            <person name="Jorgensen S.L."/>
            <person name="Zaremba-Niedzwiedzka K."/>
            <person name="Martijn J."/>
            <person name="Lind A.E."/>
            <person name="van Eijk R."/>
            <person name="Schleper C."/>
            <person name="Guy L."/>
            <person name="Ettema T.J."/>
        </authorList>
    </citation>
    <scope>NUCLEOTIDE SEQUENCE</scope>
</reference>
<feature type="transmembrane region" description="Helical" evidence="1">
    <location>
        <begin position="7"/>
        <end position="30"/>
    </location>
</feature>
<evidence type="ECO:0000256" key="1">
    <source>
        <dbReference type="SAM" id="Phobius"/>
    </source>
</evidence>